<keyword evidence="2" id="KW-1185">Reference proteome</keyword>
<dbReference type="RefSeq" id="WP_055460960.1">
    <property type="nucleotide sequence ID" value="NZ_CYHC01000016.1"/>
</dbReference>
<evidence type="ECO:0000313" key="1">
    <source>
        <dbReference type="EMBL" id="CUA90886.1"/>
    </source>
</evidence>
<reference evidence="1 2" key="1">
    <citation type="submission" date="2015-08" db="EMBL/GenBank/DDBJ databases">
        <authorList>
            <person name="Varghese N."/>
        </authorList>
    </citation>
    <scope>NUCLEOTIDE SEQUENCE [LARGE SCALE GENOMIC DNA]</scope>
    <source>
        <strain evidence="1 2">DSM 18167</strain>
    </source>
</reference>
<accession>A0ABM9U9H2</accession>
<gene>
    <name evidence="1" type="ORF">Ga0061061_11633</name>
</gene>
<evidence type="ECO:0000313" key="2">
    <source>
        <dbReference type="Proteomes" id="UP000182178"/>
    </source>
</evidence>
<protein>
    <submittedName>
        <fullName evidence="1">Uncharacterized protein</fullName>
    </submittedName>
</protein>
<proteinExistence type="predicted"/>
<dbReference type="Proteomes" id="UP000182178">
    <property type="component" value="Unassembled WGS sequence"/>
</dbReference>
<comment type="caution">
    <text evidence="1">The sequence shown here is derived from an EMBL/GenBank/DDBJ whole genome shotgun (WGS) entry which is preliminary data.</text>
</comment>
<name>A0ABM9U9H2_9HYPH</name>
<organism evidence="1 2">
    <name type="scientific">Chelatococcus sambhunathii</name>
    <dbReference type="NCBI Taxonomy" id="363953"/>
    <lineage>
        <taxon>Bacteria</taxon>
        <taxon>Pseudomonadati</taxon>
        <taxon>Pseudomonadota</taxon>
        <taxon>Alphaproteobacteria</taxon>
        <taxon>Hyphomicrobiales</taxon>
        <taxon>Chelatococcaceae</taxon>
        <taxon>Chelatococcus</taxon>
    </lineage>
</organism>
<dbReference type="EMBL" id="CYHC01000016">
    <property type="protein sequence ID" value="CUA90886.1"/>
    <property type="molecule type" value="Genomic_DNA"/>
</dbReference>
<sequence>MASAAEREIREALAGWLGRELPRARVIHELKCGGRRADLAAVEREQIWLFEIKSERDTLDRLGDQVKAFSSASHYTIVVAHERWFDREPYANGTPRLSWPHRTAGPHGTWCYPDPSADISPYGLYRWRLPARTMRQPHALRLLELLWRAELQWECERHGIPFRSRDTAPMLMERMAWRMTGEQIARAVCRQLRARWFPEADPPVVPVVPKQIETSHTAVE</sequence>